<accession>A0ABV1JNE7</accession>
<comment type="caution">
    <text evidence="3">The sequence shown here is derived from an EMBL/GenBank/DDBJ whole genome shotgun (WGS) entry which is preliminary data.</text>
</comment>
<feature type="transmembrane region" description="Helical" evidence="1">
    <location>
        <begin position="38"/>
        <end position="59"/>
    </location>
</feature>
<evidence type="ECO:0000313" key="3">
    <source>
        <dbReference type="EMBL" id="MEQ3511573.1"/>
    </source>
</evidence>
<feature type="signal peptide" evidence="2">
    <location>
        <begin position="1"/>
        <end position="22"/>
    </location>
</feature>
<name>A0ABV1JNE7_NEIPO</name>
<dbReference type="InterPro" id="IPR008020">
    <property type="entry name" value="G8P"/>
</dbReference>
<dbReference type="RefSeq" id="WP_065826237.1">
    <property type="nucleotide sequence ID" value="NZ_JBECZB010000016.1"/>
</dbReference>
<feature type="chain" id="PRO_5047182701" evidence="2">
    <location>
        <begin position="23"/>
        <end position="70"/>
    </location>
</feature>
<keyword evidence="4" id="KW-1185">Reference proteome</keyword>
<sequence length="70" mass="6800">MKKLKNAVVAATLAVASASAMASDNTILDAITTEMGGLKTAVGAIGVIAVGIGIAFATIRIGKRGANSVG</sequence>
<organism evidence="3 4">
    <name type="scientific">Neisseria polysaccharea</name>
    <dbReference type="NCBI Taxonomy" id="489"/>
    <lineage>
        <taxon>Bacteria</taxon>
        <taxon>Pseudomonadati</taxon>
        <taxon>Pseudomonadota</taxon>
        <taxon>Betaproteobacteria</taxon>
        <taxon>Neisseriales</taxon>
        <taxon>Neisseriaceae</taxon>
        <taxon>Neisseria</taxon>
    </lineage>
</organism>
<keyword evidence="2" id="KW-0732">Signal</keyword>
<dbReference type="Pfam" id="PF05356">
    <property type="entry name" value="Phage_Coat_B"/>
    <property type="match status" value="1"/>
</dbReference>
<protein>
    <submittedName>
        <fullName evidence="3">Major capsid protein</fullName>
    </submittedName>
</protein>
<gene>
    <name evidence="3" type="ORF">ABM124_09810</name>
</gene>
<proteinExistence type="predicted"/>
<keyword evidence="1" id="KW-0812">Transmembrane</keyword>
<keyword evidence="1" id="KW-1133">Transmembrane helix</keyword>
<evidence type="ECO:0000256" key="1">
    <source>
        <dbReference type="SAM" id="Phobius"/>
    </source>
</evidence>
<reference evidence="3 4" key="1">
    <citation type="submission" date="2024-05" db="EMBL/GenBank/DDBJ databases">
        <authorList>
            <person name="Matzinger S.R."/>
            <person name="Bankers L."/>
            <person name="Rossheim A."/>
            <person name="Hetherington-Rauth M.C."/>
            <person name="Smith A."/>
            <person name="Baird S."/>
            <person name="Polanco D."/>
        </authorList>
    </citation>
    <scope>NUCLEOTIDE SEQUENCE [LARGE SCALE GENOMIC DNA]</scope>
    <source>
        <strain evidence="3 4">2024CJ-00066</strain>
    </source>
</reference>
<keyword evidence="1" id="KW-0472">Membrane</keyword>
<evidence type="ECO:0000256" key="2">
    <source>
        <dbReference type="SAM" id="SignalP"/>
    </source>
</evidence>
<dbReference type="Proteomes" id="UP001447151">
    <property type="component" value="Unassembled WGS sequence"/>
</dbReference>
<dbReference type="EMBL" id="JBECZB010000016">
    <property type="protein sequence ID" value="MEQ3511573.1"/>
    <property type="molecule type" value="Genomic_DNA"/>
</dbReference>
<evidence type="ECO:0000313" key="4">
    <source>
        <dbReference type="Proteomes" id="UP001447151"/>
    </source>
</evidence>